<gene>
    <name evidence="1" type="ORF">KSX_56590</name>
</gene>
<name>A0A8J3I2D0_9CHLR</name>
<comment type="caution">
    <text evidence="1">The sequence shown here is derived from an EMBL/GenBank/DDBJ whole genome shotgun (WGS) entry which is preliminary data.</text>
</comment>
<evidence type="ECO:0000313" key="1">
    <source>
        <dbReference type="EMBL" id="GHO47496.1"/>
    </source>
</evidence>
<keyword evidence="2" id="KW-1185">Reference proteome</keyword>
<protein>
    <submittedName>
        <fullName evidence="1">Uncharacterized protein</fullName>
    </submittedName>
</protein>
<proteinExistence type="predicted"/>
<dbReference type="RefSeq" id="WP_220196775.1">
    <property type="nucleotide sequence ID" value="NZ_BNJF01000003.1"/>
</dbReference>
<organism evidence="1 2">
    <name type="scientific">Ktedonospora formicarum</name>
    <dbReference type="NCBI Taxonomy" id="2778364"/>
    <lineage>
        <taxon>Bacteria</taxon>
        <taxon>Bacillati</taxon>
        <taxon>Chloroflexota</taxon>
        <taxon>Ktedonobacteria</taxon>
        <taxon>Ktedonobacterales</taxon>
        <taxon>Ktedonobacteraceae</taxon>
        <taxon>Ktedonospora</taxon>
    </lineage>
</organism>
<reference evidence="1" key="1">
    <citation type="submission" date="2020-10" db="EMBL/GenBank/DDBJ databases">
        <title>Taxonomic study of unclassified bacteria belonging to the class Ktedonobacteria.</title>
        <authorList>
            <person name="Yabe S."/>
            <person name="Wang C.M."/>
            <person name="Zheng Y."/>
            <person name="Sakai Y."/>
            <person name="Cavaletti L."/>
            <person name="Monciardini P."/>
            <person name="Donadio S."/>
        </authorList>
    </citation>
    <scope>NUCLEOTIDE SEQUENCE</scope>
    <source>
        <strain evidence="1">SOSP1-1</strain>
    </source>
</reference>
<dbReference type="Proteomes" id="UP000612362">
    <property type="component" value="Unassembled WGS sequence"/>
</dbReference>
<evidence type="ECO:0000313" key="2">
    <source>
        <dbReference type="Proteomes" id="UP000612362"/>
    </source>
</evidence>
<dbReference type="EMBL" id="BNJF01000003">
    <property type="protein sequence ID" value="GHO47496.1"/>
    <property type="molecule type" value="Genomic_DNA"/>
</dbReference>
<dbReference type="AlphaFoldDB" id="A0A8J3I2D0"/>
<accession>A0A8J3I2D0</accession>
<sequence length="102" mass="11921">MEMRISESVVLPLPEHVHARREAAARFTEQCEVIATIEIRGQVLLEDTTTRLFPDWVIVSQLDDILNLLGLGDWTELPEDARLLWARPLQSEFRLQEMREEH</sequence>